<evidence type="ECO:0000313" key="2">
    <source>
        <dbReference type="EMBL" id="KAG5511879.1"/>
    </source>
</evidence>
<protein>
    <submittedName>
        <fullName evidence="2">Uncharacterized protein</fullName>
    </submittedName>
</protein>
<comment type="caution">
    <text evidence="2">The sequence shown here is derived from an EMBL/GenBank/DDBJ whole genome shotgun (WGS) entry which is preliminary data.</text>
</comment>
<organism evidence="2 3">
    <name type="scientific">Porcisia hertigi</name>
    <dbReference type="NCBI Taxonomy" id="2761500"/>
    <lineage>
        <taxon>Eukaryota</taxon>
        <taxon>Discoba</taxon>
        <taxon>Euglenozoa</taxon>
        <taxon>Kinetoplastea</taxon>
        <taxon>Metakinetoplastina</taxon>
        <taxon>Trypanosomatida</taxon>
        <taxon>Trypanosomatidae</taxon>
        <taxon>Leishmaniinae</taxon>
        <taxon>Porcisia</taxon>
    </lineage>
</organism>
<dbReference type="AlphaFoldDB" id="A0A836LLT5"/>
<accession>A0A836LLT5</accession>
<name>A0A836LLT5_9TRYP</name>
<dbReference type="Proteomes" id="UP000674318">
    <property type="component" value="Chromosome 3"/>
</dbReference>
<sequence length="139" mass="15875">MPYYSSGEGRDSFITGIRPGGRYGVLHDVEKRRDNLPAHIFHYIKNDVLREERVRSNEEEARARIRVEMFSRKCGHHARNSAIASAGSHGGSEQSAAMSQLERAAEVRERRAALLELYQRDREEWDMLLGERGLAAHRG</sequence>
<gene>
    <name evidence="2" type="ORF">JKF63_07704</name>
</gene>
<dbReference type="GeneID" id="94293712"/>
<feature type="region of interest" description="Disordered" evidence="1">
    <location>
        <begin position="80"/>
        <end position="103"/>
    </location>
</feature>
<evidence type="ECO:0000313" key="3">
    <source>
        <dbReference type="Proteomes" id="UP000674318"/>
    </source>
</evidence>
<evidence type="ECO:0000256" key="1">
    <source>
        <dbReference type="SAM" id="MobiDB-lite"/>
    </source>
</evidence>
<reference evidence="2 3" key="1">
    <citation type="submission" date="2021-02" db="EMBL/GenBank/DDBJ databases">
        <title>Porcisia hertigi Genome sequencing and assembly.</title>
        <authorList>
            <person name="Almutairi H."/>
            <person name="Gatherer D."/>
        </authorList>
    </citation>
    <scope>NUCLEOTIDE SEQUENCE [LARGE SCALE GENOMIC DNA]</scope>
    <source>
        <strain evidence="2 3">C119</strain>
    </source>
</reference>
<keyword evidence="3" id="KW-1185">Reference proteome</keyword>
<dbReference type="KEGG" id="phet:94293712"/>
<proteinExistence type="predicted"/>
<dbReference type="RefSeq" id="XP_067759835.1">
    <property type="nucleotide sequence ID" value="XM_067903635.1"/>
</dbReference>
<dbReference type="OrthoDB" id="277671at2759"/>
<dbReference type="EMBL" id="JAFJZO010000003">
    <property type="protein sequence ID" value="KAG5511879.1"/>
    <property type="molecule type" value="Genomic_DNA"/>
</dbReference>